<proteinExistence type="inferred from homology"/>
<dbReference type="InterPro" id="IPR009078">
    <property type="entry name" value="Ferritin-like_SF"/>
</dbReference>
<organism evidence="3 4">
    <name type="scientific">Belliella aquatica</name>
    <dbReference type="NCBI Taxonomy" id="1323734"/>
    <lineage>
        <taxon>Bacteria</taxon>
        <taxon>Pseudomonadati</taxon>
        <taxon>Bacteroidota</taxon>
        <taxon>Cytophagia</taxon>
        <taxon>Cytophagales</taxon>
        <taxon>Cyclobacteriaceae</taxon>
        <taxon>Belliella</taxon>
    </lineage>
</organism>
<dbReference type="EMBL" id="BMFD01000001">
    <property type="protein sequence ID" value="GGC26961.1"/>
    <property type="molecule type" value="Genomic_DNA"/>
</dbReference>
<evidence type="ECO:0000256" key="2">
    <source>
        <dbReference type="SAM" id="MobiDB-lite"/>
    </source>
</evidence>
<evidence type="ECO:0000256" key="1">
    <source>
        <dbReference type="ARBA" id="ARBA00007644"/>
    </source>
</evidence>
<reference evidence="4" key="1">
    <citation type="journal article" date="2019" name="Int. J. Syst. Evol. Microbiol.">
        <title>The Global Catalogue of Microorganisms (GCM) 10K type strain sequencing project: providing services to taxonomists for standard genome sequencing and annotation.</title>
        <authorList>
            <consortium name="The Broad Institute Genomics Platform"/>
            <consortium name="The Broad Institute Genome Sequencing Center for Infectious Disease"/>
            <person name="Wu L."/>
            <person name="Ma J."/>
        </authorList>
    </citation>
    <scope>NUCLEOTIDE SEQUENCE [LARGE SCALE GENOMIC DNA]</scope>
    <source>
        <strain evidence="4">CGMCC 1.12479</strain>
    </source>
</reference>
<protein>
    <submittedName>
        <fullName evidence="3">Manganese catalase</fullName>
    </submittedName>
</protein>
<keyword evidence="4" id="KW-1185">Reference proteome</keyword>
<dbReference type="Pfam" id="PF05067">
    <property type="entry name" value="Mn_catalase"/>
    <property type="match status" value="1"/>
</dbReference>
<dbReference type="CDD" id="cd01051">
    <property type="entry name" value="Mn_catalase"/>
    <property type="match status" value="1"/>
</dbReference>
<evidence type="ECO:0000313" key="4">
    <source>
        <dbReference type="Proteomes" id="UP000635885"/>
    </source>
</evidence>
<feature type="region of interest" description="Disordered" evidence="2">
    <location>
        <begin position="269"/>
        <end position="290"/>
    </location>
</feature>
<dbReference type="Proteomes" id="UP000635885">
    <property type="component" value="Unassembled WGS sequence"/>
</dbReference>
<comment type="similarity">
    <text evidence="1">Belongs to the manganese catalase family.</text>
</comment>
<comment type="caution">
    <text evidence="3">The sequence shown here is derived from an EMBL/GenBank/DDBJ whole genome shotgun (WGS) entry which is preliminary data.</text>
</comment>
<dbReference type="RefSeq" id="WP_188438823.1">
    <property type="nucleotide sequence ID" value="NZ_BMFD01000001.1"/>
</dbReference>
<dbReference type="SUPFAM" id="SSF47240">
    <property type="entry name" value="Ferritin-like"/>
    <property type="match status" value="1"/>
</dbReference>
<dbReference type="Gene3D" id="1.20.1260.10">
    <property type="match status" value="1"/>
</dbReference>
<dbReference type="InterPro" id="IPR039377">
    <property type="entry name" value="Mn_catalase_dom"/>
</dbReference>
<gene>
    <name evidence="3" type="ORF">GCM10010993_02540</name>
</gene>
<evidence type="ECO:0000313" key="3">
    <source>
        <dbReference type="EMBL" id="GGC26961.1"/>
    </source>
</evidence>
<dbReference type="InterPro" id="IPR007760">
    <property type="entry name" value="Mn_catalase"/>
</dbReference>
<name>A0ABQ1LR76_9BACT</name>
<dbReference type="InterPro" id="IPR012347">
    <property type="entry name" value="Ferritin-like"/>
</dbReference>
<sequence length="326" mass="36686">MFHHVKELQFNARVSKPDVRFAKLLLEQFGGPNGELKAAMQYFVQAFGCRKAYPAEYDMLMDIATEEFSHLEIVGATIQMLLTGVNGELKNAADESDLNQMLDGNAAKENYIHEAMINPQFFLVSGGTPTLTDSVGNPWNASYIMGMGDLTADLRLNVGAETSAKMVYENLMKYTDDVYVKESLRYLMTREVAHFQMFQAALENIKPNFPPGILESDPRYSNKYFKMSKGDEFKGPWNEGKSPELGEDWQVINNPLDHIHETNGLLDEKSVGTNRTEKSVQENNKKLSEERKGIVDAATMPKNGVMSWSVYEEGLEENTVLGKINK</sequence>
<accession>A0ABQ1LR76</accession>